<name>A0A9N7VJC9_PLEPL</name>
<dbReference type="Proteomes" id="UP001153269">
    <property type="component" value="Unassembled WGS sequence"/>
</dbReference>
<proteinExistence type="predicted"/>
<evidence type="ECO:0000313" key="3">
    <source>
        <dbReference type="Proteomes" id="UP001153269"/>
    </source>
</evidence>
<sequence>MAHTPPPFPLLHGVREHARTVERERTVGMLHGRIPSERPQKQNSDASGVLQLRSSLSQTPLRNHSAIPHSLDTPPNPSSAINRFILRCREKDSSGTPLQPFKDPWGTLDPTSRTPGHGTQGGDKTMVPLI</sequence>
<comment type="caution">
    <text evidence="2">The sequence shown here is derived from an EMBL/GenBank/DDBJ whole genome shotgun (WGS) entry which is preliminary data.</text>
</comment>
<accession>A0A9N7VJC9</accession>
<dbReference type="EMBL" id="CADEAL010004067">
    <property type="protein sequence ID" value="CAB1450770.1"/>
    <property type="molecule type" value="Genomic_DNA"/>
</dbReference>
<protein>
    <submittedName>
        <fullName evidence="2">Uncharacterized protein</fullName>
    </submittedName>
</protein>
<organism evidence="2 3">
    <name type="scientific">Pleuronectes platessa</name>
    <name type="common">European plaice</name>
    <dbReference type="NCBI Taxonomy" id="8262"/>
    <lineage>
        <taxon>Eukaryota</taxon>
        <taxon>Metazoa</taxon>
        <taxon>Chordata</taxon>
        <taxon>Craniata</taxon>
        <taxon>Vertebrata</taxon>
        <taxon>Euteleostomi</taxon>
        <taxon>Actinopterygii</taxon>
        <taxon>Neopterygii</taxon>
        <taxon>Teleostei</taxon>
        <taxon>Neoteleostei</taxon>
        <taxon>Acanthomorphata</taxon>
        <taxon>Carangaria</taxon>
        <taxon>Pleuronectiformes</taxon>
        <taxon>Pleuronectoidei</taxon>
        <taxon>Pleuronectidae</taxon>
        <taxon>Pleuronectes</taxon>
    </lineage>
</organism>
<keyword evidence="3" id="KW-1185">Reference proteome</keyword>
<feature type="region of interest" description="Disordered" evidence="1">
    <location>
        <begin position="30"/>
        <end position="130"/>
    </location>
</feature>
<reference evidence="2" key="1">
    <citation type="submission" date="2020-03" db="EMBL/GenBank/DDBJ databases">
        <authorList>
            <person name="Weist P."/>
        </authorList>
    </citation>
    <scope>NUCLEOTIDE SEQUENCE</scope>
</reference>
<feature type="compositionally biased region" description="Polar residues" evidence="1">
    <location>
        <begin position="41"/>
        <end position="62"/>
    </location>
</feature>
<evidence type="ECO:0000313" key="2">
    <source>
        <dbReference type="EMBL" id="CAB1450770.1"/>
    </source>
</evidence>
<dbReference type="AlphaFoldDB" id="A0A9N7VJC9"/>
<gene>
    <name evidence="2" type="ORF">PLEPLA_LOCUS38462</name>
</gene>
<evidence type="ECO:0000256" key="1">
    <source>
        <dbReference type="SAM" id="MobiDB-lite"/>
    </source>
</evidence>